<evidence type="ECO:0000313" key="1">
    <source>
        <dbReference type="EMBL" id="SVE31480.1"/>
    </source>
</evidence>
<feature type="non-terminal residue" evidence="1">
    <location>
        <position position="25"/>
    </location>
</feature>
<organism evidence="1">
    <name type="scientific">marine metagenome</name>
    <dbReference type="NCBI Taxonomy" id="408172"/>
    <lineage>
        <taxon>unclassified sequences</taxon>
        <taxon>metagenomes</taxon>
        <taxon>ecological metagenomes</taxon>
    </lineage>
</organism>
<accession>A0A383CHE0</accession>
<reference evidence="1" key="1">
    <citation type="submission" date="2018-05" db="EMBL/GenBank/DDBJ databases">
        <authorList>
            <person name="Lanie J.A."/>
            <person name="Ng W.-L."/>
            <person name="Kazmierczak K.M."/>
            <person name="Andrzejewski T.M."/>
            <person name="Davidsen T.M."/>
            <person name="Wayne K.J."/>
            <person name="Tettelin H."/>
            <person name="Glass J.I."/>
            <person name="Rusch D."/>
            <person name="Podicherti R."/>
            <person name="Tsui H.-C.T."/>
            <person name="Winkler M.E."/>
        </authorList>
    </citation>
    <scope>NUCLEOTIDE SEQUENCE</scope>
</reference>
<proteinExistence type="predicted"/>
<protein>
    <submittedName>
        <fullName evidence="1">Uncharacterized protein</fullName>
    </submittedName>
</protein>
<sequence>MPILQKDYDERVYAGVLGKVIGVYA</sequence>
<gene>
    <name evidence="1" type="ORF">METZ01_LOCUS484334</name>
</gene>
<dbReference type="EMBL" id="UINC01208771">
    <property type="protein sequence ID" value="SVE31480.1"/>
    <property type="molecule type" value="Genomic_DNA"/>
</dbReference>
<dbReference type="AlphaFoldDB" id="A0A383CHE0"/>
<name>A0A383CHE0_9ZZZZ</name>